<accession>A0A3E2H4J5</accession>
<comment type="caution">
    <text evidence="1">The sequence shown here is derived from an EMBL/GenBank/DDBJ whole genome shotgun (WGS) entry which is preliminary data.</text>
</comment>
<evidence type="ECO:0000313" key="1">
    <source>
        <dbReference type="EMBL" id="RFU28320.1"/>
    </source>
</evidence>
<reference evidence="1 2" key="1">
    <citation type="submission" date="2018-05" db="EMBL/GenBank/DDBJ databases">
        <title>Draft genome sequence of Scytalidium lignicola DSM 105466, a ubiquitous saprotrophic fungus.</title>
        <authorList>
            <person name="Buettner E."/>
            <person name="Gebauer A.M."/>
            <person name="Hofrichter M."/>
            <person name="Liers C."/>
            <person name="Kellner H."/>
        </authorList>
    </citation>
    <scope>NUCLEOTIDE SEQUENCE [LARGE SCALE GENOMIC DNA]</scope>
    <source>
        <strain evidence="1 2">DSM 105466</strain>
    </source>
</reference>
<feature type="non-terminal residue" evidence="1">
    <location>
        <position position="1"/>
    </location>
</feature>
<name>A0A3E2H4J5_SCYLI</name>
<proteinExistence type="predicted"/>
<dbReference type="STRING" id="5539.A0A3E2H4J5"/>
<organism evidence="1 2">
    <name type="scientific">Scytalidium lignicola</name>
    <name type="common">Hyphomycete</name>
    <dbReference type="NCBI Taxonomy" id="5539"/>
    <lineage>
        <taxon>Eukaryota</taxon>
        <taxon>Fungi</taxon>
        <taxon>Dikarya</taxon>
        <taxon>Ascomycota</taxon>
        <taxon>Pezizomycotina</taxon>
        <taxon>Leotiomycetes</taxon>
        <taxon>Leotiomycetes incertae sedis</taxon>
        <taxon>Scytalidium</taxon>
    </lineage>
</organism>
<protein>
    <submittedName>
        <fullName evidence="1">Uncharacterized protein</fullName>
    </submittedName>
</protein>
<dbReference type="AlphaFoldDB" id="A0A3E2H4J5"/>
<keyword evidence="2" id="KW-1185">Reference proteome</keyword>
<dbReference type="OrthoDB" id="4192220at2759"/>
<dbReference type="OMA" id="MERATWA"/>
<sequence>MLCCKGWFPLAQAVLYRDVILTASTLPPFVRRRSSISADANGAVRVLTLRLDPAKLDQSTVSLLLKEFAIHHLKDMKKLISLSVYQIPSRSPRNDFAIPTNGLVHILENLSQSCTALELQSIKLSHRSPDQEDCVQDGLEDQVHMCPYLREVLPQLRYLRLRLSTLCPDLCGTGYQYDQNKPFIEVKDTYETIKLPYLKECVINLARKYGPMGGNYGAPNSVLCHDPARSQPCLPALASHMRHLVQKDNKENSTPSCPVLKKLWIVDFQPNPVEPTNQNNYAAFIRRDILNQTSLALPHRNFGMEKVTWHLRQPVPSTGSESHDWKREWEDFVGSPWAIEQLAEGPAWEDLESPLPELRLASQLIKSKSSRFTAAALPVLSKDEFRSKRTLSNVLWANEKIVGQMLMEPTQKGLLAQHNDLDMRIPEGWHFPSGGPWLERIE</sequence>
<dbReference type="Proteomes" id="UP000258309">
    <property type="component" value="Unassembled WGS sequence"/>
</dbReference>
<dbReference type="EMBL" id="NCSJ02000167">
    <property type="protein sequence ID" value="RFU28320.1"/>
    <property type="molecule type" value="Genomic_DNA"/>
</dbReference>
<gene>
    <name evidence="1" type="ORF">B7463_g7999</name>
</gene>
<evidence type="ECO:0000313" key="2">
    <source>
        <dbReference type="Proteomes" id="UP000258309"/>
    </source>
</evidence>
<feature type="non-terminal residue" evidence="1">
    <location>
        <position position="442"/>
    </location>
</feature>